<name>A0ABV5CFN5_9SPHI</name>
<organism evidence="1 2">
    <name type="scientific">Albibacterium profundi</name>
    <dbReference type="NCBI Taxonomy" id="3134906"/>
    <lineage>
        <taxon>Bacteria</taxon>
        <taxon>Pseudomonadati</taxon>
        <taxon>Bacteroidota</taxon>
        <taxon>Sphingobacteriia</taxon>
        <taxon>Sphingobacteriales</taxon>
        <taxon>Sphingobacteriaceae</taxon>
        <taxon>Albibacterium</taxon>
    </lineage>
</organism>
<proteinExistence type="predicted"/>
<sequence length="284" mass="33676">MKQFSDRLYYALETELYAVSLKATAECQRLKEAIALSKKAMAILKKYLNGYFFGTMEEEIEFFKCIKPRFYSKYIYYVNIYNYEIKKPVGTEAILNDFIRTQLADLNNFFEQNQAFYQYYRSGSTHLDRCYFTRENFDAFAELDDFHGDESFSTSHDYKISKLIANEQFQEFLVLKSKVINQDSTLKTDVPIKWTGNQSDLVELLYALVESGSFNNGDIQIKSVISYFQNIVQVDLKYYYHKFTDISNRKKERTVFLDKLKASLIRKMDSKNELKKPELKRIRF</sequence>
<keyword evidence="2" id="KW-1185">Reference proteome</keyword>
<evidence type="ECO:0000313" key="2">
    <source>
        <dbReference type="Proteomes" id="UP001580928"/>
    </source>
</evidence>
<gene>
    <name evidence="1" type="ORF">WKR92_11110</name>
</gene>
<comment type="caution">
    <text evidence="1">The sequence shown here is derived from an EMBL/GenBank/DDBJ whole genome shotgun (WGS) entry which is preliminary data.</text>
</comment>
<evidence type="ECO:0000313" key="1">
    <source>
        <dbReference type="EMBL" id="MFB5946381.1"/>
    </source>
</evidence>
<accession>A0ABV5CFN5</accession>
<protein>
    <submittedName>
        <fullName evidence="1">RteC domain-containing protein</fullName>
    </submittedName>
</protein>
<reference evidence="1 2" key="1">
    <citation type="submission" date="2024-04" db="EMBL/GenBank/DDBJ databases">
        <title>Albibacterium profundi sp. nov., isolated from sediment of the Challenger Deep of Mariana Trench.</title>
        <authorList>
            <person name="Wang Y."/>
        </authorList>
    </citation>
    <scope>NUCLEOTIDE SEQUENCE [LARGE SCALE GENOMIC DNA]</scope>
    <source>
        <strain evidence="1 2">RHL897</strain>
    </source>
</reference>
<dbReference type="RefSeq" id="WP_375557887.1">
    <property type="nucleotide sequence ID" value="NZ_JBBVGT010000002.1"/>
</dbReference>
<dbReference type="Proteomes" id="UP001580928">
    <property type="component" value="Unassembled WGS sequence"/>
</dbReference>
<dbReference type="Pfam" id="PF09357">
    <property type="entry name" value="RteC"/>
    <property type="match status" value="1"/>
</dbReference>
<dbReference type="InterPro" id="IPR018534">
    <property type="entry name" value="Tet_reg_excision_RteC"/>
</dbReference>
<dbReference type="EMBL" id="JBBVGT010000002">
    <property type="protein sequence ID" value="MFB5946381.1"/>
    <property type="molecule type" value="Genomic_DNA"/>
</dbReference>